<dbReference type="EMBL" id="FQVL01000001">
    <property type="protein sequence ID" value="SHE45727.1"/>
    <property type="molecule type" value="Genomic_DNA"/>
</dbReference>
<dbReference type="RefSeq" id="WP_073151515.1">
    <property type="nucleotide sequence ID" value="NZ_FQVL01000001.1"/>
</dbReference>
<dbReference type="OrthoDB" id="2381602at2"/>
<protein>
    <submittedName>
        <fullName evidence="3">Stage III sporulation protein AG</fullName>
    </submittedName>
</protein>
<keyword evidence="2" id="KW-1133">Transmembrane helix</keyword>
<dbReference type="STRING" id="112248.SAMN05444392_101543"/>
<feature type="region of interest" description="Disordered" evidence="1">
    <location>
        <begin position="122"/>
        <end position="155"/>
    </location>
</feature>
<dbReference type="Proteomes" id="UP000184476">
    <property type="component" value="Unassembled WGS sequence"/>
</dbReference>
<dbReference type="NCBIfam" id="TIGR02830">
    <property type="entry name" value="spore_III_AG"/>
    <property type="match status" value="1"/>
</dbReference>
<keyword evidence="2" id="KW-0472">Membrane</keyword>
<gene>
    <name evidence="3" type="ORF">SAMN05444392_101543</name>
</gene>
<evidence type="ECO:0000313" key="3">
    <source>
        <dbReference type="EMBL" id="SHE45727.1"/>
    </source>
</evidence>
<dbReference type="InterPro" id="IPR014195">
    <property type="entry name" value="Spore_III_AG"/>
</dbReference>
<evidence type="ECO:0000256" key="2">
    <source>
        <dbReference type="SAM" id="Phobius"/>
    </source>
</evidence>
<proteinExistence type="predicted"/>
<evidence type="ECO:0000256" key="1">
    <source>
        <dbReference type="SAM" id="MobiDB-lite"/>
    </source>
</evidence>
<feature type="transmembrane region" description="Helical" evidence="2">
    <location>
        <begin position="23"/>
        <end position="44"/>
    </location>
</feature>
<feature type="compositionally biased region" description="Low complexity" evidence="1">
    <location>
        <begin position="62"/>
        <end position="74"/>
    </location>
</feature>
<keyword evidence="4" id="KW-1185">Reference proteome</keyword>
<keyword evidence="2" id="KW-0812">Transmembrane</keyword>
<organism evidence="3 4">
    <name type="scientific">Seinonella peptonophila</name>
    <dbReference type="NCBI Taxonomy" id="112248"/>
    <lineage>
        <taxon>Bacteria</taxon>
        <taxon>Bacillati</taxon>
        <taxon>Bacillota</taxon>
        <taxon>Bacilli</taxon>
        <taxon>Bacillales</taxon>
        <taxon>Thermoactinomycetaceae</taxon>
        <taxon>Seinonella</taxon>
    </lineage>
</organism>
<feature type="compositionally biased region" description="Basic and acidic residues" evidence="1">
    <location>
        <begin position="122"/>
        <end position="134"/>
    </location>
</feature>
<sequence>MVLKEWWAEVEKRWRENPTQKKLYRRILFLGLLGVGLLFFSSLFEMKEEPISFSPSNTPTTSKSASSVNSASNSHTNMETYERQYERDLEQVLDRIVGVDDVSVIVNLDSTEEDVVQIDEHHSEQVTTEMDTKGGNRSIRQGTDDKKPTFYRNNNGEQPLVVKRLKPKVRGVLVVAEGVENLQVKAVVIEAIQRTLDVPLHRISVLPRG</sequence>
<evidence type="ECO:0000313" key="4">
    <source>
        <dbReference type="Proteomes" id="UP000184476"/>
    </source>
</evidence>
<feature type="region of interest" description="Disordered" evidence="1">
    <location>
        <begin position="52"/>
        <end position="77"/>
    </location>
</feature>
<accession>A0A1M4TN71</accession>
<dbReference type="AlphaFoldDB" id="A0A1M4TN71"/>
<reference evidence="3 4" key="1">
    <citation type="submission" date="2016-11" db="EMBL/GenBank/DDBJ databases">
        <authorList>
            <person name="Jaros S."/>
            <person name="Januszkiewicz K."/>
            <person name="Wedrychowicz H."/>
        </authorList>
    </citation>
    <scope>NUCLEOTIDE SEQUENCE [LARGE SCALE GENOMIC DNA]</scope>
    <source>
        <strain evidence="3 4">DSM 44666</strain>
    </source>
</reference>
<name>A0A1M4TN71_9BACL</name>